<reference evidence="2 3" key="1">
    <citation type="submission" date="2019-03" db="EMBL/GenBank/DDBJ databases">
        <title>First draft genome of Liparis tanakae, snailfish: a comprehensive survey of snailfish specific genes.</title>
        <authorList>
            <person name="Kim W."/>
            <person name="Song I."/>
            <person name="Jeong J.-H."/>
            <person name="Kim D."/>
            <person name="Kim S."/>
            <person name="Ryu S."/>
            <person name="Song J.Y."/>
            <person name="Lee S.K."/>
        </authorList>
    </citation>
    <scope>NUCLEOTIDE SEQUENCE [LARGE SCALE GENOMIC DNA]</scope>
    <source>
        <tissue evidence="2">Muscle</tissue>
    </source>
</reference>
<protein>
    <submittedName>
        <fullName evidence="2">Uncharacterized protein</fullName>
    </submittedName>
</protein>
<organism evidence="2 3">
    <name type="scientific">Liparis tanakae</name>
    <name type="common">Tanaka's snailfish</name>
    <dbReference type="NCBI Taxonomy" id="230148"/>
    <lineage>
        <taxon>Eukaryota</taxon>
        <taxon>Metazoa</taxon>
        <taxon>Chordata</taxon>
        <taxon>Craniata</taxon>
        <taxon>Vertebrata</taxon>
        <taxon>Euteleostomi</taxon>
        <taxon>Actinopterygii</taxon>
        <taxon>Neopterygii</taxon>
        <taxon>Teleostei</taxon>
        <taxon>Neoteleostei</taxon>
        <taxon>Acanthomorphata</taxon>
        <taxon>Eupercaria</taxon>
        <taxon>Perciformes</taxon>
        <taxon>Cottioidei</taxon>
        <taxon>Cottales</taxon>
        <taxon>Liparidae</taxon>
        <taxon>Liparis</taxon>
    </lineage>
</organism>
<dbReference type="EMBL" id="SRLO01015160">
    <property type="protein sequence ID" value="TNN24509.1"/>
    <property type="molecule type" value="Genomic_DNA"/>
</dbReference>
<sequence>MTAPPRRVFRSTPATALRMCGSGSWRARGKGSTSHTAALKA</sequence>
<evidence type="ECO:0000313" key="3">
    <source>
        <dbReference type="Proteomes" id="UP000314294"/>
    </source>
</evidence>
<gene>
    <name evidence="2" type="ORF">EYF80_065365</name>
</gene>
<dbReference type="Proteomes" id="UP000314294">
    <property type="component" value="Unassembled WGS sequence"/>
</dbReference>
<feature type="region of interest" description="Disordered" evidence="1">
    <location>
        <begin position="22"/>
        <end position="41"/>
    </location>
</feature>
<feature type="compositionally biased region" description="Polar residues" evidence="1">
    <location>
        <begin position="31"/>
        <end position="41"/>
    </location>
</feature>
<name>A0A4Z2E6W7_9TELE</name>
<dbReference type="AlphaFoldDB" id="A0A4Z2E6W7"/>
<comment type="caution">
    <text evidence="2">The sequence shown here is derived from an EMBL/GenBank/DDBJ whole genome shotgun (WGS) entry which is preliminary data.</text>
</comment>
<keyword evidence="3" id="KW-1185">Reference proteome</keyword>
<evidence type="ECO:0000313" key="2">
    <source>
        <dbReference type="EMBL" id="TNN24509.1"/>
    </source>
</evidence>
<accession>A0A4Z2E6W7</accession>
<proteinExistence type="predicted"/>
<evidence type="ECO:0000256" key="1">
    <source>
        <dbReference type="SAM" id="MobiDB-lite"/>
    </source>
</evidence>